<evidence type="ECO:0000256" key="3">
    <source>
        <dbReference type="ARBA" id="ARBA00022833"/>
    </source>
</evidence>
<dbReference type="GO" id="GO:0008270">
    <property type="term" value="F:zinc ion binding"/>
    <property type="evidence" value="ECO:0007669"/>
    <property type="project" value="UniProtKB-KW"/>
</dbReference>
<dbReference type="SUPFAM" id="SSF144232">
    <property type="entry name" value="HIT/MYND zinc finger-like"/>
    <property type="match status" value="1"/>
</dbReference>
<evidence type="ECO:0000256" key="5">
    <source>
        <dbReference type="SAM" id="MobiDB-lite"/>
    </source>
</evidence>
<evidence type="ECO:0000313" key="7">
    <source>
        <dbReference type="EMBL" id="KAF2660387.1"/>
    </source>
</evidence>
<dbReference type="AlphaFoldDB" id="A0A6A6TMF4"/>
<dbReference type="Pfam" id="PF01753">
    <property type="entry name" value="zf-MYND"/>
    <property type="match status" value="1"/>
</dbReference>
<evidence type="ECO:0000313" key="8">
    <source>
        <dbReference type="Proteomes" id="UP000799324"/>
    </source>
</evidence>
<evidence type="ECO:0000256" key="4">
    <source>
        <dbReference type="PROSITE-ProRule" id="PRU00134"/>
    </source>
</evidence>
<evidence type="ECO:0000256" key="1">
    <source>
        <dbReference type="ARBA" id="ARBA00022723"/>
    </source>
</evidence>
<keyword evidence="3" id="KW-0862">Zinc</keyword>
<evidence type="ECO:0000256" key="2">
    <source>
        <dbReference type="ARBA" id="ARBA00022771"/>
    </source>
</evidence>
<feature type="compositionally biased region" description="Basic and acidic residues" evidence="5">
    <location>
        <begin position="13"/>
        <end position="28"/>
    </location>
</feature>
<keyword evidence="1" id="KW-0479">Metal-binding</keyword>
<evidence type="ECO:0000259" key="6">
    <source>
        <dbReference type="PROSITE" id="PS50865"/>
    </source>
</evidence>
<dbReference type="Proteomes" id="UP000799324">
    <property type="component" value="Unassembled WGS sequence"/>
</dbReference>
<feature type="domain" description="MYND-type" evidence="6">
    <location>
        <begin position="50"/>
        <end position="86"/>
    </location>
</feature>
<name>A0A6A6TMF4_9PLEO</name>
<accession>A0A6A6TMF4</accession>
<dbReference type="InterPro" id="IPR002893">
    <property type="entry name" value="Znf_MYND"/>
</dbReference>
<dbReference type="Gene3D" id="6.10.140.2220">
    <property type="match status" value="1"/>
</dbReference>
<gene>
    <name evidence="7" type="ORF">K491DRAFT_80734</name>
</gene>
<keyword evidence="8" id="KW-1185">Reference proteome</keyword>
<proteinExistence type="predicted"/>
<dbReference type="OrthoDB" id="437457at2759"/>
<organism evidence="7 8">
    <name type="scientific">Lophiostoma macrostomum CBS 122681</name>
    <dbReference type="NCBI Taxonomy" id="1314788"/>
    <lineage>
        <taxon>Eukaryota</taxon>
        <taxon>Fungi</taxon>
        <taxon>Dikarya</taxon>
        <taxon>Ascomycota</taxon>
        <taxon>Pezizomycotina</taxon>
        <taxon>Dothideomycetes</taxon>
        <taxon>Pleosporomycetidae</taxon>
        <taxon>Pleosporales</taxon>
        <taxon>Lophiostomataceae</taxon>
        <taxon>Lophiostoma</taxon>
    </lineage>
</organism>
<feature type="region of interest" description="Disordered" evidence="5">
    <location>
        <begin position="1"/>
        <end position="37"/>
    </location>
</feature>
<protein>
    <recommendedName>
        <fullName evidence="6">MYND-type domain-containing protein</fullName>
    </recommendedName>
</protein>
<reference evidence="7" key="1">
    <citation type="journal article" date="2020" name="Stud. Mycol.">
        <title>101 Dothideomycetes genomes: a test case for predicting lifestyles and emergence of pathogens.</title>
        <authorList>
            <person name="Haridas S."/>
            <person name="Albert R."/>
            <person name="Binder M."/>
            <person name="Bloem J."/>
            <person name="Labutti K."/>
            <person name="Salamov A."/>
            <person name="Andreopoulos B."/>
            <person name="Baker S."/>
            <person name="Barry K."/>
            <person name="Bills G."/>
            <person name="Bluhm B."/>
            <person name="Cannon C."/>
            <person name="Castanera R."/>
            <person name="Culley D."/>
            <person name="Daum C."/>
            <person name="Ezra D."/>
            <person name="Gonzalez J."/>
            <person name="Henrissat B."/>
            <person name="Kuo A."/>
            <person name="Liang C."/>
            <person name="Lipzen A."/>
            <person name="Lutzoni F."/>
            <person name="Magnuson J."/>
            <person name="Mondo S."/>
            <person name="Nolan M."/>
            <person name="Ohm R."/>
            <person name="Pangilinan J."/>
            <person name="Park H.-J."/>
            <person name="Ramirez L."/>
            <person name="Alfaro M."/>
            <person name="Sun H."/>
            <person name="Tritt A."/>
            <person name="Yoshinaga Y."/>
            <person name="Zwiers L.-H."/>
            <person name="Turgeon B."/>
            <person name="Goodwin S."/>
            <person name="Spatafora J."/>
            <person name="Crous P."/>
            <person name="Grigoriev I."/>
        </authorList>
    </citation>
    <scope>NUCLEOTIDE SEQUENCE</scope>
    <source>
        <strain evidence="7">CBS 122681</strain>
    </source>
</reference>
<dbReference type="PROSITE" id="PS01360">
    <property type="entry name" value="ZF_MYND_1"/>
    <property type="match status" value="1"/>
</dbReference>
<dbReference type="PROSITE" id="PS50865">
    <property type="entry name" value="ZF_MYND_2"/>
    <property type="match status" value="1"/>
</dbReference>
<dbReference type="EMBL" id="MU004300">
    <property type="protein sequence ID" value="KAF2660387.1"/>
    <property type="molecule type" value="Genomic_DNA"/>
</dbReference>
<keyword evidence="2 4" id="KW-0863">Zinc-finger</keyword>
<sequence length="261" mass="28999">MNNLTLGVAESKPAVKEKPVSNDPDKKATVNPTPEPAEVEHPIIKPVPACFVCKNPGTLHCSRCLNVRYCSKTCQAANWSLHKLLCKSFSELPDRPSPAHLRCIYFPETGRRPEFVYATPMDLDSTKDEFFGGSSIKPMNLAWTIPSHLALGHDITIVHKVNFVIDGSPPNRVLMSIIDDPRQTIWKDWMIGGPRMDIWRGPFLVYGRRDAKEKGEPAETVDLDTSGLKAALEFFRHGVRLPGVGCPRSVDVHPRGCLCCS</sequence>